<dbReference type="Proteomes" id="UP000181661">
    <property type="component" value="Unassembled WGS sequence"/>
</dbReference>
<organism evidence="1 2">
    <name type="scientific">Pseudomonas costantinii</name>
    <dbReference type="NCBI Taxonomy" id="168469"/>
    <lineage>
        <taxon>Bacteria</taxon>
        <taxon>Pseudomonadati</taxon>
        <taxon>Pseudomonadota</taxon>
        <taxon>Gammaproteobacteria</taxon>
        <taxon>Pseudomonadales</taxon>
        <taxon>Pseudomonadaceae</taxon>
        <taxon>Pseudomonas</taxon>
    </lineage>
</organism>
<accession>A0A1S2V6D8</accession>
<dbReference type="AlphaFoldDB" id="A0A1S2V6D8"/>
<name>A0A1S2V6D8_9PSED</name>
<evidence type="ECO:0000313" key="2">
    <source>
        <dbReference type="Proteomes" id="UP000181661"/>
    </source>
</evidence>
<reference evidence="1 2" key="1">
    <citation type="submission" date="2016-08" db="EMBL/GenBank/DDBJ databases">
        <title>Draft genome sequence of Pseudomonas costantinii LMG 22119, type strain isolated from cultivated mushroom (Agaricus bisporus) sporophores.</title>
        <authorList>
            <person name="Tambong J.T."/>
        </authorList>
    </citation>
    <scope>NUCLEOTIDE SEQUENCE [LARGE SCALE GENOMIC DNA]</scope>
    <source>
        <strain evidence="1 2">LMG 22119</strain>
    </source>
</reference>
<gene>
    <name evidence="1" type="ORF">BFL40_06225</name>
</gene>
<evidence type="ECO:0000313" key="1">
    <source>
        <dbReference type="EMBL" id="OIN54297.1"/>
    </source>
</evidence>
<protein>
    <submittedName>
        <fullName evidence="1">Uncharacterized protein</fullName>
    </submittedName>
</protein>
<dbReference type="EMBL" id="MDDR01000007">
    <property type="protein sequence ID" value="OIN54297.1"/>
    <property type="molecule type" value="Genomic_DNA"/>
</dbReference>
<sequence>MKILVHKNRSVGLASELRKPKLQLHHLLFELPVFPLDGRGKLDLILVGQITLVQYFKSSFHQFDKTLHVETVHQRLSDVIDLSTGVFTARVFQEEDVDQSQFRRAGCQVNDASLRILPDSVELGFDDMGTFPNGPARKLFSAVTGHMLWDDSETFQHWLVSQRFMRDQNGRLSRNNAVTEFQNMG</sequence>
<proteinExistence type="predicted"/>
<comment type="caution">
    <text evidence="1">The sequence shown here is derived from an EMBL/GenBank/DDBJ whole genome shotgun (WGS) entry which is preliminary data.</text>
</comment>